<dbReference type="EMBL" id="JAOWKY010000002">
    <property type="protein sequence ID" value="MCV2869087.1"/>
    <property type="molecule type" value="Genomic_DNA"/>
</dbReference>
<name>A0ABT2ZD98_9RHOB</name>
<protein>
    <submittedName>
        <fullName evidence="2">Uncharacterized protein</fullName>
    </submittedName>
</protein>
<evidence type="ECO:0000256" key="1">
    <source>
        <dbReference type="SAM" id="MobiDB-lite"/>
    </source>
</evidence>
<feature type="region of interest" description="Disordered" evidence="1">
    <location>
        <begin position="1"/>
        <end position="23"/>
    </location>
</feature>
<dbReference type="Proteomes" id="UP001652542">
    <property type="component" value="Unassembled WGS sequence"/>
</dbReference>
<proteinExistence type="predicted"/>
<dbReference type="RefSeq" id="WP_263734743.1">
    <property type="nucleotide sequence ID" value="NZ_JAOWKY010000002.1"/>
</dbReference>
<evidence type="ECO:0000313" key="2">
    <source>
        <dbReference type="EMBL" id="MCV2869087.1"/>
    </source>
</evidence>
<accession>A0ABT2ZD98</accession>
<keyword evidence="3" id="KW-1185">Reference proteome</keyword>
<gene>
    <name evidence="2" type="ORF">OEW28_10660</name>
</gene>
<sequence>MSKLKSPPNSPPALRAPEEGDRISRNELLDVLADEGYSAERRKAWLKQVLTRLTNEQNEDPDPDREHLVTEIKRILHRQISDKTEADDTL</sequence>
<organism evidence="2 3">
    <name type="scientific">Albidovulum marisflavi</name>
    <dbReference type="NCBI Taxonomy" id="2984159"/>
    <lineage>
        <taxon>Bacteria</taxon>
        <taxon>Pseudomonadati</taxon>
        <taxon>Pseudomonadota</taxon>
        <taxon>Alphaproteobacteria</taxon>
        <taxon>Rhodobacterales</taxon>
        <taxon>Paracoccaceae</taxon>
        <taxon>Albidovulum</taxon>
    </lineage>
</organism>
<comment type="caution">
    <text evidence="2">The sequence shown here is derived from an EMBL/GenBank/DDBJ whole genome shotgun (WGS) entry which is preliminary data.</text>
</comment>
<reference evidence="2 3" key="1">
    <citation type="submission" date="2022-10" db="EMBL/GenBank/DDBJ databases">
        <title>Defluviimonas sp. nov., isolated from ocean surface water.</title>
        <authorList>
            <person name="He W."/>
            <person name="Wang L."/>
            <person name="Zhang D.-F."/>
        </authorList>
    </citation>
    <scope>NUCLEOTIDE SEQUENCE [LARGE SCALE GENOMIC DNA]</scope>
    <source>
        <strain evidence="2 3">WL0002</strain>
    </source>
</reference>
<evidence type="ECO:0000313" key="3">
    <source>
        <dbReference type="Proteomes" id="UP001652542"/>
    </source>
</evidence>